<gene>
    <name evidence="2" type="ORF">JOQ06_025230</name>
</gene>
<keyword evidence="3" id="KW-1185">Reference proteome</keyword>
<dbReference type="Proteomes" id="UP001219934">
    <property type="component" value="Unassembled WGS sequence"/>
</dbReference>
<evidence type="ECO:0000313" key="2">
    <source>
        <dbReference type="EMBL" id="KAJ4930929.1"/>
    </source>
</evidence>
<comment type="caution">
    <text evidence="2">The sequence shown here is derived from an EMBL/GenBank/DDBJ whole genome shotgun (WGS) entry which is preliminary data.</text>
</comment>
<name>A0AAD6ATY9_9TELE</name>
<accession>A0AAD6ATY9</accession>
<evidence type="ECO:0000256" key="1">
    <source>
        <dbReference type="SAM" id="MobiDB-lite"/>
    </source>
</evidence>
<protein>
    <submittedName>
        <fullName evidence="2">Uncharacterized protein</fullName>
    </submittedName>
</protein>
<evidence type="ECO:0000313" key="3">
    <source>
        <dbReference type="Proteomes" id="UP001219934"/>
    </source>
</evidence>
<sequence>MSSDIDELKALRADMRQLVDTVRNLQTPSLHGNKPELTVMQPPAPFVGEPNSEDEDDWNAPPPWPDPVSGELLPGNYITPHHPNGRPDELPPKEEVVPAPVTQPSVDQQHVQHSAHGALPATRSWENYADYSTLWYQPAKLSLRPPSLAPNEPKYQVYGGHRSEHSSNPVPPPQPHPHRSWTQPLPSRPALISEPGPTLSNMLM</sequence>
<reference evidence="2" key="1">
    <citation type="submission" date="2022-11" db="EMBL/GenBank/DDBJ databases">
        <title>Chromosome-level genome of Pogonophryne albipinna.</title>
        <authorList>
            <person name="Jo E."/>
        </authorList>
    </citation>
    <scope>NUCLEOTIDE SEQUENCE</scope>
    <source>
        <strain evidence="2">SGF0006</strain>
        <tissue evidence="2">Muscle</tissue>
    </source>
</reference>
<dbReference type="EMBL" id="JAPTMU010000015">
    <property type="protein sequence ID" value="KAJ4930929.1"/>
    <property type="molecule type" value="Genomic_DNA"/>
</dbReference>
<feature type="region of interest" description="Disordered" evidence="1">
    <location>
        <begin position="25"/>
        <end position="96"/>
    </location>
</feature>
<feature type="compositionally biased region" description="Basic and acidic residues" evidence="1">
    <location>
        <begin position="85"/>
        <end position="96"/>
    </location>
</feature>
<dbReference type="AlphaFoldDB" id="A0AAD6ATY9"/>
<feature type="region of interest" description="Disordered" evidence="1">
    <location>
        <begin position="143"/>
        <end position="204"/>
    </location>
</feature>
<organism evidence="2 3">
    <name type="scientific">Pogonophryne albipinna</name>
    <dbReference type="NCBI Taxonomy" id="1090488"/>
    <lineage>
        <taxon>Eukaryota</taxon>
        <taxon>Metazoa</taxon>
        <taxon>Chordata</taxon>
        <taxon>Craniata</taxon>
        <taxon>Vertebrata</taxon>
        <taxon>Euteleostomi</taxon>
        <taxon>Actinopterygii</taxon>
        <taxon>Neopterygii</taxon>
        <taxon>Teleostei</taxon>
        <taxon>Neoteleostei</taxon>
        <taxon>Acanthomorphata</taxon>
        <taxon>Eupercaria</taxon>
        <taxon>Perciformes</taxon>
        <taxon>Notothenioidei</taxon>
        <taxon>Pogonophryne</taxon>
    </lineage>
</organism>
<proteinExistence type="predicted"/>